<proteinExistence type="predicted"/>
<dbReference type="EMBL" id="MU865942">
    <property type="protein sequence ID" value="KAK4448544.1"/>
    <property type="molecule type" value="Genomic_DNA"/>
</dbReference>
<dbReference type="Proteomes" id="UP001321760">
    <property type="component" value="Unassembled WGS sequence"/>
</dbReference>
<dbReference type="AlphaFoldDB" id="A0AAV9GK40"/>
<protein>
    <submittedName>
        <fullName evidence="1">Uncharacterized protein</fullName>
    </submittedName>
</protein>
<name>A0AAV9GK40_9PEZI</name>
<gene>
    <name evidence="1" type="ORF">QBC34DRAFT_426297</name>
</gene>
<sequence>MYWDGVAREVASALVAFAEICQLHPAGLPEETVPTRELVSARLPKLQSPWDPTIGREIQEQGNIRFGPLTIRRSRRGVDNLDPRRVRARARALLQATGLLDVDIASEYRDPVLSCLAPPPQVHVLPHVLVARQCSECRWPIRSYHFYECAEGCTDPKGCTSDQILTDADADALPALPGLPAQYRAAREAPSRGGGGFARQLDAWEDGARRQTSQGLSVRALNSAATAALQKGSHPLSRRVFPDGNTHATLMFGPLLIENGAGEGVRIALRSPPALGIKTAHEMDRYLARDADLVVVADTDGTEHEVVTSVEYKLAENRTLFTRRKSKLRRRLVRCEKQIAGGLFTGHNDAWVEREDNIVRCFLARAEDWRAVTKSRRLTEKQRLEKLHAFAAEICDTITGRLRAPRRPLPRYLNCNPLRNNCQKFCNNMVFRSDEDSIYFHRQFPFMMPVMRREHAMRPKLPAHLMGFACDAPHGAVSMANRGIEQLGQLQSSMQLHGCVAHNPADAIDHAASVRYKADTAGRSVWASPSNTNICHDDILLKAPNTTCPTEPPGTGRRACTFADHLLDCPFDNLCVLTLHAHRDMRYYAAAPSQDRDGAVQQGRQLTSATAGERREWLANRLRVLHRTYALNAFLAQIARQYDVISRRSLPADPEWIPQQLAHMLWEPGSGAEHGRAWWYQKASGPSVYTRDTEDAWPAWTHLKPKERLRALELTVVRSSGGIWKTWWRGLRGYLKDRRKL</sequence>
<accession>A0AAV9GK40</accession>
<comment type="caution">
    <text evidence="1">The sequence shown here is derived from an EMBL/GenBank/DDBJ whole genome shotgun (WGS) entry which is preliminary data.</text>
</comment>
<keyword evidence="2" id="KW-1185">Reference proteome</keyword>
<organism evidence="1 2">
    <name type="scientific">Podospora aff. communis PSN243</name>
    <dbReference type="NCBI Taxonomy" id="3040156"/>
    <lineage>
        <taxon>Eukaryota</taxon>
        <taxon>Fungi</taxon>
        <taxon>Dikarya</taxon>
        <taxon>Ascomycota</taxon>
        <taxon>Pezizomycotina</taxon>
        <taxon>Sordariomycetes</taxon>
        <taxon>Sordariomycetidae</taxon>
        <taxon>Sordariales</taxon>
        <taxon>Podosporaceae</taxon>
        <taxon>Podospora</taxon>
    </lineage>
</organism>
<evidence type="ECO:0000313" key="2">
    <source>
        <dbReference type="Proteomes" id="UP001321760"/>
    </source>
</evidence>
<reference evidence="1" key="1">
    <citation type="journal article" date="2023" name="Mol. Phylogenet. Evol.">
        <title>Genome-scale phylogeny and comparative genomics of the fungal order Sordariales.</title>
        <authorList>
            <person name="Hensen N."/>
            <person name="Bonometti L."/>
            <person name="Westerberg I."/>
            <person name="Brannstrom I.O."/>
            <person name="Guillou S."/>
            <person name="Cros-Aarteil S."/>
            <person name="Calhoun S."/>
            <person name="Haridas S."/>
            <person name="Kuo A."/>
            <person name="Mondo S."/>
            <person name="Pangilinan J."/>
            <person name="Riley R."/>
            <person name="LaButti K."/>
            <person name="Andreopoulos B."/>
            <person name="Lipzen A."/>
            <person name="Chen C."/>
            <person name="Yan M."/>
            <person name="Daum C."/>
            <person name="Ng V."/>
            <person name="Clum A."/>
            <person name="Steindorff A."/>
            <person name="Ohm R.A."/>
            <person name="Martin F."/>
            <person name="Silar P."/>
            <person name="Natvig D.O."/>
            <person name="Lalanne C."/>
            <person name="Gautier V."/>
            <person name="Ament-Velasquez S.L."/>
            <person name="Kruys A."/>
            <person name="Hutchinson M.I."/>
            <person name="Powell A.J."/>
            <person name="Barry K."/>
            <person name="Miller A.N."/>
            <person name="Grigoriev I.V."/>
            <person name="Debuchy R."/>
            <person name="Gladieux P."/>
            <person name="Hiltunen Thoren M."/>
            <person name="Johannesson H."/>
        </authorList>
    </citation>
    <scope>NUCLEOTIDE SEQUENCE</scope>
    <source>
        <strain evidence="1">PSN243</strain>
    </source>
</reference>
<reference evidence="1" key="2">
    <citation type="submission" date="2023-05" db="EMBL/GenBank/DDBJ databases">
        <authorList>
            <consortium name="Lawrence Berkeley National Laboratory"/>
            <person name="Steindorff A."/>
            <person name="Hensen N."/>
            <person name="Bonometti L."/>
            <person name="Westerberg I."/>
            <person name="Brannstrom I.O."/>
            <person name="Guillou S."/>
            <person name="Cros-Aarteil S."/>
            <person name="Calhoun S."/>
            <person name="Haridas S."/>
            <person name="Kuo A."/>
            <person name="Mondo S."/>
            <person name="Pangilinan J."/>
            <person name="Riley R."/>
            <person name="Labutti K."/>
            <person name="Andreopoulos B."/>
            <person name="Lipzen A."/>
            <person name="Chen C."/>
            <person name="Yanf M."/>
            <person name="Daum C."/>
            <person name="Ng V."/>
            <person name="Clum A."/>
            <person name="Ohm R."/>
            <person name="Martin F."/>
            <person name="Silar P."/>
            <person name="Natvig D."/>
            <person name="Lalanne C."/>
            <person name="Gautier V."/>
            <person name="Ament-Velasquez S.L."/>
            <person name="Kruys A."/>
            <person name="Hutchinson M.I."/>
            <person name="Powell A.J."/>
            <person name="Barry K."/>
            <person name="Miller A.N."/>
            <person name="Grigoriev I.V."/>
            <person name="Debuchy R."/>
            <person name="Gladieux P."/>
            <person name="Thoren M.H."/>
            <person name="Johannesson H."/>
        </authorList>
    </citation>
    <scope>NUCLEOTIDE SEQUENCE</scope>
    <source>
        <strain evidence="1">PSN243</strain>
    </source>
</reference>
<evidence type="ECO:0000313" key="1">
    <source>
        <dbReference type="EMBL" id="KAK4448544.1"/>
    </source>
</evidence>